<evidence type="ECO:0000259" key="1">
    <source>
        <dbReference type="PROSITE" id="PS51782"/>
    </source>
</evidence>
<keyword evidence="3" id="KW-1185">Reference proteome</keyword>
<name>A0ABT4BYU2_9FIRM</name>
<feature type="domain" description="LysM" evidence="1">
    <location>
        <begin position="129"/>
        <end position="174"/>
    </location>
</feature>
<accession>A0ABT4BYU2</accession>
<dbReference type="Gene3D" id="3.10.350.10">
    <property type="entry name" value="LysM domain"/>
    <property type="match status" value="1"/>
</dbReference>
<dbReference type="RefSeq" id="WP_268059128.1">
    <property type="nucleotide sequence ID" value="NZ_JAPOHA010000015.1"/>
</dbReference>
<evidence type="ECO:0000313" key="2">
    <source>
        <dbReference type="EMBL" id="MCY1715091.1"/>
    </source>
</evidence>
<organism evidence="2 3">
    <name type="scientific">Caproiciproducens galactitolivorans</name>
    <dbReference type="NCBI Taxonomy" id="642589"/>
    <lineage>
        <taxon>Bacteria</taxon>
        <taxon>Bacillati</taxon>
        <taxon>Bacillota</taxon>
        <taxon>Clostridia</taxon>
        <taxon>Eubacteriales</taxon>
        <taxon>Acutalibacteraceae</taxon>
        <taxon>Caproiciproducens</taxon>
    </lineage>
</organism>
<comment type="caution">
    <text evidence="2">The sequence shown here is derived from an EMBL/GenBank/DDBJ whole genome shotgun (WGS) entry which is preliminary data.</text>
</comment>
<dbReference type="Pfam" id="PF01476">
    <property type="entry name" value="LysM"/>
    <property type="match status" value="1"/>
</dbReference>
<dbReference type="SUPFAM" id="SSF54106">
    <property type="entry name" value="LysM domain"/>
    <property type="match status" value="1"/>
</dbReference>
<dbReference type="PROSITE" id="PS51782">
    <property type="entry name" value="LYSM"/>
    <property type="match status" value="1"/>
</dbReference>
<dbReference type="InterPro" id="IPR018392">
    <property type="entry name" value="LysM"/>
</dbReference>
<evidence type="ECO:0000313" key="3">
    <source>
        <dbReference type="Proteomes" id="UP001082703"/>
    </source>
</evidence>
<protein>
    <submittedName>
        <fullName evidence="2">LysM domain-containing protein</fullName>
    </submittedName>
</protein>
<dbReference type="CDD" id="cd00118">
    <property type="entry name" value="LysM"/>
    <property type="match status" value="1"/>
</dbReference>
<dbReference type="Proteomes" id="UP001082703">
    <property type="component" value="Unassembled WGS sequence"/>
</dbReference>
<dbReference type="SMART" id="SM00257">
    <property type="entry name" value="LysM"/>
    <property type="match status" value="1"/>
</dbReference>
<reference evidence="2 3" key="1">
    <citation type="submission" date="2022-11" db="EMBL/GenBank/DDBJ databases">
        <authorList>
            <person name="Caiyu Z."/>
        </authorList>
    </citation>
    <scope>NUCLEOTIDE SEQUENCE [LARGE SCALE GENOMIC DNA]</scope>
    <source>
        <strain evidence="2 3">YR-4</strain>
    </source>
</reference>
<dbReference type="InterPro" id="IPR036779">
    <property type="entry name" value="LysM_dom_sf"/>
</dbReference>
<sequence>MKNQPMSFKNYIWPFNPKKIQVEYSRNIRNLKLPLFGSILQDLGCDKRVVTGTGEFIGGGCAAEFNRLAAVFTEGGSGTLRLPGVVPFQAAFASLKMIGEAQPDCVAYSFVFVEDGAAAENPVGTVPAGIYVCAGGESLWSVANRYHTDVDTLKKLNPMIQWPNGLTAGQRVVLP</sequence>
<gene>
    <name evidence="2" type="ORF">OUY18_12620</name>
</gene>
<dbReference type="EMBL" id="JAPOHA010000015">
    <property type="protein sequence ID" value="MCY1715091.1"/>
    <property type="molecule type" value="Genomic_DNA"/>
</dbReference>
<proteinExistence type="predicted"/>